<evidence type="ECO:0000256" key="1">
    <source>
        <dbReference type="SAM" id="MobiDB-lite"/>
    </source>
</evidence>
<dbReference type="PANTHER" id="PTHR23042">
    <property type="entry name" value="CIRCADIAN PROTEIN CLOCK/ARNT/BMAL/PAS"/>
    <property type="match status" value="1"/>
</dbReference>
<keyword evidence="4" id="KW-1185">Reference proteome</keyword>
<dbReference type="PROSITE" id="PS50112">
    <property type="entry name" value="PAS"/>
    <property type="match status" value="1"/>
</dbReference>
<protein>
    <recommendedName>
        <fullName evidence="2">PAS domain-containing protein</fullName>
    </recommendedName>
</protein>
<feature type="domain" description="PAS" evidence="2">
    <location>
        <begin position="241"/>
        <end position="311"/>
    </location>
</feature>
<dbReference type="InterPro" id="IPR050933">
    <property type="entry name" value="Circadian_TF"/>
</dbReference>
<dbReference type="EnsemblMetazoa" id="tetur18g03530.1">
    <property type="protein sequence ID" value="tetur18g03530.1"/>
    <property type="gene ID" value="tetur18g03530"/>
</dbReference>
<reference evidence="3" key="2">
    <citation type="submission" date="2015-06" db="UniProtKB">
        <authorList>
            <consortium name="EnsemblMetazoa"/>
        </authorList>
    </citation>
    <scope>IDENTIFICATION</scope>
</reference>
<dbReference type="InterPro" id="IPR035965">
    <property type="entry name" value="PAS-like_dom_sf"/>
</dbReference>
<dbReference type="Gene3D" id="3.30.450.20">
    <property type="entry name" value="PAS domain"/>
    <property type="match status" value="2"/>
</dbReference>
<name>T1KRH2_TETUR</name>
<dbReference type="EMBL" id="CAEY01000394">
    <property type="status" value="NOT_ANNOTATED_CDS"/>
    <property type="molecule type" value="Genomic_DNA"/>
</dbReference>
<feature type="compositionally biased region" description="Low complexity" evidence="1">
    <location>
        <begin position="466"/>
        <end position="534"/>
    </location>
</feature>
<dbReference type="Proteomes" id="UP000015104">
    <property type="component" value="Unassembled WGS sequence"/>
</dbReference>
<proteinExistence type="predicted"/>
<sequence length="674" mass="75845">MATEETMVKHRVNNSAKDSKEIRKVNEFERRKKEAELINKIKRSVPFFKRNAKCNKKEFLRTITGYVKLFHSFKNTSVQPLPLKLDEVFQSLVRSDEINVFVCDGDLNMIFCSDSAFASLGYQWNDVYNKKLSSLVYGRDQDAFQRQINALKEDVIESMQTKDFNITCRMVMKKKSKIPEGHHLVRITGTIEYQRELVTQKVAIQKAKNTHLSIRYEDSPDHDSAIKIRGSIGLIKDPDFLTSQIDYILRNNSEYRLVMDPNGVILFACHRIVSNLGYTPEEVIGKSAYEFMYAADRQMSLYAHAGTLRDNAGVIVHRLKDVCARIVYLRSEGRLEKTDEYIFFHIVATLLSEEEGEKLLRQYEADLMPQCYNKTVQELQAKVDNVANEKLLQLENQLAAAKMVDGCDNKAANSSNDRLKASTSDISSSPCSSSMNSAFQGTLNESTENEFVEIASNAQSSPPGPSSQSSNLSTSSSSVPTLSPSTSVPSSSTQSPLSQSPSSQPCSSQSPPTYSLTPESQFTSDSSSMSQSMPSSASLSINYPVYATMNPYVPPTVMNSFPTNQRILQNQYYQFGTNQLCGMTSGQNAFVTNPKQMHIIITQCTISDQQTFFSAPVNNPQIIFQPTFPQYQTYNYNQEVQNIVGLDINQELQRVNVNDFVSSCDYEPELDLKQ</sequence>
<dbReference type="HOGENOM" id="CLU_407884_0_0_1"/>
<organism evidence="3 4">
    <name type="scientific">Tetranychus urticae</name>
    <name type="common">Two-spotted spider mite</name>
    <dbReference type="NCBI Taxonomy" id="32264"/>
    <lineage>
        <taxon>Eukaryota</taxon>
        <taxon>Metazoa</taxon>
        <taxon>Ecdysozoa</taxon>
        <taxon>Arthropoda</taxon>
        <taxon>Chelicerata</taxon>
        <taxon>Arachnida</taxon>
        <taxon>Acari</taxon>
        <taxon>Acariformes</taxon>
        <taxon>Trombidiformes</taxon>
        <taxon>Prostigmata</taxon>
        <taxon>Eleutherengona</taxon>
        <taxon>Raphignathae</taxon>
        <taxon>Tetranychoidea</taxon>
        <taxon>Tetranychidae</taxon>
        <taxon>Tetranychus</taxon>
    </lineage>
</organism>
<dbReference type="InterPro" id="IPR000014">
    <property type="entry name" value="PAS"/>
</dbReference>
<reference evidence="4" key="1">
    <citation type="submission" date="2011-08" db="EMBL/GenBank/DDBJ databases">
        <authorList>
            <person name="Rombauts S."/>
        </authorList>
    </citation>
    <scope>NUCLEOTIDE SEQUENCE</scope>
    <source>
        <strain evidence="4">London</strain>
    </source>
</reference>
<dbReference type="OrthoDB" id="7788762at2759"/>
<feature type="compositionally biased region" description="Low complexity" evidence="1">
    <location>
        <begin position="422"/>
        <end position="437"/>
    </location>
</feature>
<evidence type="ECO:0000313" key="3">
    <source>
        <dbReference type="EnsemblMetazoa" id="tetur18g03530.1"/>
    </source>
</evidence>
<accession>T1KRH2</accession>
<dbReference type="SUPFAM" id="SSF55785">
    <property type="entry name" value="PYP-like sensor domain (PAS domain)"/>
    <property type="match status" value="2"/>
</dbReference>
<evidence type="ECO:0000259" key="2">
    <source>
        <dbReference type="PROSITE" id="PS50112"/>
    </source>
</evidence>
<feature type="region of interest" description="Disordered" evidence="1">
    <location>
        <begin position="412"/>
        <end position="443"/>
    </location>
</feature>
<dbReference type="Pfam" id="PF13426">
    <property type="entry name" value="PAS_9"/>
    <property type="match status" value="2"/>
</dbReference>
<dbReference type="AlphaFoldDB" id="T1KRH2"/>
<dbReference type="STRING" id="32264.T1KRH2"/>
<feature type="region of interest" description="Disordered" evidence="1">
    <location>
        <begin position="456"/>
        <end position="534"/>
    </location>
</feature>
<evidence type="ECO:0000313" key="4">
    <source>
        <dbReference type="Proteomes" id="UP000015104"/>
    </source>
</evidence>
<dbReference type="SMART" id="SM00091">
    <property type="entry name" value="PAS"/>
    <property type="match status" value="2"/>
</dbReference>
<dbReference type="CDD" id="cd00130">
    <property type="entry name" value="PAS"/>
    <property type="match status" value="2"/>
</dbReference>
<gene>
    <name evidence="3" type="primary">107366469</name>
</gene>
<dbReference type="eggNOG" id="KOG3561">
    <property type="taxonomic scope" value="Eukaryota"/>
</dbReference>
<dbReference type="OMA" id="MATEETM"/>